<reference evidence="1 2" key="1">
    <citation type="submission" date="2021-01" db="EMBL/GenBank/DDBJ databases">
        <title>Draft genome sequence of Micromonospora sp. strain STR1s_6.</title>
        <authorList>
            <person name="Karlyshev A."/>
            <person name="Jawad R."/>
        </authorList>
    </citation>
    <scope>NUCLEOTIDE SEQUENCE [LARGE SCALE GENOMIC DNA]</scope>
    <source>
        <strain evidence="1 2">STR1S-6</strain>
    </source>
</reference>
<accession>A0ABS1YD81</accession>
<dbReference type="RefSeq" id="WP_203147762.1">
    <property type="nucleotide sequence ID" value="NZ_JAEVHL010000021.1"/>
</dbReference>
<comment type="caution">
    <text evidence="1">The sequence shown here is derived from an EMBL/GenBank/DDBJ whole genome shotgun (WGS) entry which is preliminary data.</text>
</comment>
<sequence>MLETQGTQQAGRPRVVLLVDEFDRITTALGLLTDAGRAAFLGVSPAALSKIRNGVNTPSADFIAAVRTALPAVPYERLFTERPTT</sequence>
<name>A0ABS1YD81_9ACTN</name>
<evidence type="ECO:0000313" key="1">
    <source>
        <dbReference type="EMBL" id="MBM0275365.1"/>
    </source>
</evidence>
<organism evidence="1 2">
    <name type="scientific">Micromonospora tarensis</name>
    <dbReference type="NCBI Taxonomy" id="2806100"/>
    <lineage>
        <taxon>Bacteria</taxon>
        <taxon>Bacillati</taxon>
        <taxon>Actinomycetota</taxon>
        <taxon>Actinomycetes</taxon>
        <taxon>Micromonosporales</taxon>
        <taxon>Micromonosporaceae</taxon>
        <taxon>Micromonospora</taxon>
    </lineage>
</organism>
<dbReference type="SUPFAM" id="SSF47413">
    <property type="entry name" value="lambda repressor-like DNA-binding domains"/>
    <property type="match status" value="1"/>
</dbReference>
<protein>
    <submittedName>
        <fullName evidence="1">Helix-turn-helix transcriptional regulator</fullName>
    </submittedName>
</protein>
<dbReference type="EMBL" id="JAEVHL010000021">
    <property type="protein sequence ID" value="MBM0275365.1"/>
    <property type="molecule type" value="Genomic_DNA"/>
</dbReference>
<proteinExistence type="predicted"/>
<evidence type="ECO:0000313" key="2">
    <source>
        <dbReference type="Proteomes" id="UP000622245"/>
    </source>
</evidence>
<gene>
    <name evidence="1" type="ORF">JM949_07790</name>
</gene>
<dbReference type="InterPro" id="IPR010982">
    <property type="entry name" value="Lambda_DNA-bd_dom_sf"/>
</dbReference>
<keyword evidence="2" id="KW-1185">Reference proteome</keyword>
<dbReference type="Proteomes" id="UP000622245">
    <property type="component" value="Unassembled WGS sequence"/>
</dbReference>